<protein>
    <submittedName>
        <fullName evidence="2">Uncharacterized protein</fullName>
    </submittedName>
</protein>
<evidence type="ECO:0000256" key="1">
    <source>
        <dbReference type="SAM" id="MobiDB-lite"/>
    </source>
</evidence>
<feature type="compositionally biased region" description="Basic residues" evidence="1">
    <location>
        <begin position="1017"/>
        <end position="1030"/>
    </location>
</feature>
<proteinExistence type="predicted"/>
<feature type="region of interest" description="Disordered" evidence="1">
    <location>
        <begin position="986"/>
        <end position="1035"/>
    </location>
</feature>
<sequence length="1084" mass="126905">MPLSHKMSLTAPALTECGAWWKGRCWLTIMKSLTLKGETLGEKRRHFNKLVADAVASKRYELTPIDYTHSDIYNLLKIEIACKTRNVDYVIEVMKSKDMLFASTAIKKSTWLITDPQYANIINPEYLHTQLKPYMTTKAFNKLILHIRLNLKDESRVEAFYEHLKSTRNSEKWLQNCSIPFIENAISYWVPVWCFRRLLKKSAHFLTFEKYIDVDAYPEDRQAAYLPMLKSRTSDVLDILEDTSRELFVVEMGKKRTEFLMKKYPQRVLENIKMYRWAIDMSVIARYMNKNEIAAFLCKNASDMGFCHDHKILIHFIKNMPEEERVKFIQKSFIDRTEMIFDKNEISFIDSSFRTTSEGFASESDFRDTLNKMESVLILLKDFNKTLSDYPFITKKIQDLNKIRQVNKWFVDMSCLYNVNKSWRKYMLEDSLSLSLCEETCLNALKHKPQLLTRHDKQIYTLQTNDAVSLRRVLAKLRVYWPDSLAWHWSKAYMQHLNGPTGHKAIIKGLFMLLSQDQVIELAKRYVPKNFKINWCLTDHTKINIRINIAKHLHLARPLVPLETVLWYAKGDYVQYAMQSHIAIWSALSEVDMGKNLSKFYDAPSEEDQLERLRKVEPAFDKVFQNWNKTNACKKNLESFLEIASLLFKNGNWYDDVEEYGPMIHDMFAAALDKMCKMLFIHNYLIIEMLRHMLNDEGFVPACLVVSKILPKSVHEETKHAQSEIFQKLKSNVSISAQLIIMPELMLEEDTFGEKRRKFNKLVADAVASKHYELTPITDTDSDINNLLKIEIACKTRNVDYVIEVMKSKDMLYTSTAIKKSTWLITDPQYANIINPEYLHTQLKPYMTTKAFNKLMLHIRLNLKDQSRVESFFEYFRETDGACKWLQNCSIPFIENVIKKRPVPAWLFKRLCKRSARFLGLYAYVEPYEGKAEQASILSSNMPRNYKPDPRGKKYLKYDFNLMQQAVNEYSTKPGKSVSLEESYAETEIENQEPKKKNKKTNKECKDINNQNETITKKGKGIGKKSKRQPHTNVTDETKSLFANCLQDDLEAGKSQMFYDHKSQLTSEPSPIFKKNSRITTDFE</sequence>
<dbReference type="Proteomes" id="UP000648187">
    <property type="component" value="Unassembled WGS sequence"/>
</dbReference>
<evidence type="ECO:0000313" key="3">
    <source>
        <dbReference type="Proteomes" id="UP000648187"/>
    </source>
</evidence>
<gene>
    <name evidence="2" type="ORF">HW555_014195</name>
</gene>
<organism evidence="2 3">
    <name type="scientific">Spodoptera exigua</name>
    <name type="common">Beet armyworm</name>
    <name type="synonym">Noctua fulgens</name>
    <dbReference type="NCBI Taxonomy" id="7107"/>
    <lineage>
        <taxon>Eukaryota</taxon>
        <taxon>Metazoa</taxon>
        <taxon>Ecdysozoa</taxon>
        <taxon>Arthropoda</taxon>
        <taxon>Hexapoda</taxon>
        <taxon>Insecta</taxon>
        <taxon>Pterygota</taxon>
        <taxon>Neoptera</taxon>
        <taxon>Endopterygota</taxon>
        <taxon>Lepidoptera</taxon>
        <taxon>Glossata</taxon>
        <taxon>Ditrysia</taxon>
        <taxon>Noctuoidea</taxon>
        <taxon>Noctuidae</taxon>
        <taxon>Amphipyrinae</taxon>
        <taxon>Spodoptera</taxon>
    </lineage>
</organism>
<keyword evidence="3" id="KW-1185">Reference proteome</keyword>
<reference evidence="2" key="1">
    <citation type="submission" date="2020-08" db="EMBL/GenBank/DDBJ databases">
        <title>Spodoptera exigua strain:BAW_Kor-Di-RS1 Genome sequencing and assembly.</title>
        <authorList>
            <person name="Kim J."/>
            <person name="Nam H.Y."/>
            <person name="Kwon M."/>
            <person name="Choi J.H."/>
            <person name="Cho S.R."/>
            <person name="Kim G.-H."/>
        </authorList>
    </citation>
    <scope>NUCLEOTIDE SEQUENCE</scope>
    <source>
        <strain evidence="2">BAW_Kor-Di-RS1</strain>
        <tissue evidence="2">Whole-body</tissue>
    </source>
</reference>
<dbReference type="AlphaFoldDB" id="A0A835L1Q7"/>
<comment type="caution">
    <text evidence="2">The sequence shown here is derived from an EMBL/GenBank/DDBJ whole genome shotgun (WGS) entry which is preliminary data.</text>
</comment>
<evidence type="ECO:0000313" key="2">
    <source>
        <dbReference type="EMBL" id="KAF9404726.1"/>
    </source>
</evidence>
<feature type="region of interest" description="Disordered" evidence="1">
    <location>
        <begin position="1062"/>
        <end position="1084"/>
    </location>
</feature>
<dbReference type="EMBL" id="JACKWZ010000899">
    <property type="protein sequence ID" value="KAF9404726.1"/>
    <property type="molecule type" value="Genomic_DNA"/>
</dbReference>
<name>A0A835L1Q7_SPOEX</name>
<accession>A0A835L1Q7</accession>